<accession>A0A2A9PIE4</accession>
<evidence type="ECO:0000256" key="1">
    <source>
        <dbReference type="SAM" id="MobiDB-lite"/>
    </source>
</evidence>
<evidence type="ECO:0000313" key="2">
    <source>
        <dbReference type="EMBL" id="PFH60657.1"/>
    </source>
</evidence>
<evidence type="ECO:0000313" key="3">
    <source>
        <dbReference type="Proteomes" id="UP000037136"/>
    </source>
</evidence>
<reference evidence="2 3" key="2">
    <citation type="journal article" date="2017" name="Sci. Rep.">
        <title>Ant-infecting Ophiocordyceps genomes reveal a high diversity of potential behavioral manipulation genes and a possible major role for enterotoxins.</title>
        <authorList>
            <person name="de Bekker C."/>
            <person name="Ohm R.A."/>
            <person name="Evans H.C."/>
            <person name="Brachmann A."/>
            <person name="Hughes D.P."/>
        </authorList>
    </citation>
    <scope>NUCLEOTIDE SEQUENCE [LARGE SCALE GENOMIC DNA]</scope>
    <source>
        <strain evidence="2 3">SC16a</strain>
    </source>
</reference>
<reference evidence="2 3" key="1">
    <citation type="journal article" date="2015" name="BMC Genomics">
        <title>Gene expression during zombie ant biting behavior reflects the complexity underlying fungal parasitic behavioral manipulation.</title>
        <authorList>
            <person name="de Bekker C."/>
            <person name="Ohm R.A."/>
            <person name="Loreto R.G."/>
            <person name="Sebastian A."/>
            <person name="Albert I."/>
            <person name="Merrow M."/>
            <person name="Brachmann A."/>
            <person name="Hughes D.P."/>
        </authorList>
    </citation>
    <scope>NUCLEOTIDE SEQUENCE [LARGE SCALE GENOMIC DNA]</scope>
    <source>
        <strain evidence="2 3">SC16a</strain>
    </source>
</reference>
<feature type="region of interest" description="Disordered" evidence="1">
    <location>
        <begin position="17"/>
        <end position="55"/>
    </location>
</feature>
<proteinExistence type="predicted"/>
<protein>
    <submittedName>
        <fullName evidence="2">Uncharacterized protein</fullName>
    </submittedName>
</protein>
<comment type="caution">
    <text evidence="2">The sequence shown here is derived from an EMBL/GenBank/DDBJ whole genome shotgun (WGS) entry which is preliminary data.</text>
</comment>
<dbReference type="Proteomes" id="UP000037136">
    <property type="component" value="Unassembled WGS sequence"/>
</dbReference>
<sequence>MPRSVFFVHFFSSLTPPSFSPCSSSFSSYSSESPPFPTPPPPSPSPSSSPPCFSIRTGRLRRAPLPLGRIPPRDSDLSMRAKTGPCLDSVQFISPETIARASLTARSKLP</sequence>
<gene>
    <name evidence="2" type="ORF">XA68_10569</name>
</gene>
<dbReference type="AlphaFoldDB" id="A0A2A9PIE4"/>
<name>A0A2A9PIE4_OPHUN</name>
<dbReference type="EMBL" id="LAZP02000115">
    <property type="protein sequence ID" value="PFH60657.1"/>
    <property type="molecule type" value="Genomic_DNA"/>
</dbReference>
<feature type="compositionally biased region" description="Low complexity" evidence="1">
    <location>
        <begin position="17"/>
        <end position="33"/>
    </location>
</feature>
<organism evidence="2 3">
    <name type="scientific">Ophiocordyceps unilateralis</name>
    <name type="common">Zombie-ant fungus</name>
    <name type="synonym">Torrubia unilateralis</name>
    <dbReference type="NCBI Taxonomy" id="268505"/>
    <lineage>
        <taxon>Eukaryota</taxon>
        <taxon>Fungi</taxon>
        <taxon>Dikarya</taxon>
        <taxon>Ascomycota</taxon>
        <taxon>Pezizomycotina</taxon>
        <taxon>Sordariomycetes</taxon>
        <taxon>Hypocreomycetidae</taxon>
        <taxon>Hypocreales</taxon>
        <taxon>Ophiocordycipitaceae</taxon>
        <taxon>Ophiocordyceps</taxon>
    </lineage>
</organism>
<feature type="compositionally biased region" description="Pro residues" evidence="1">
    <location>
        <begin position="34"/>
        <end position="49"/>
    </location>
</feature>
<keyword evidence="3" id="KW-1185">Reference proteome</keyword>